<gene>
    <name evidence="1" type="ORF">CBR_g34221</name>
</gene>
<protein>
    <submittedName>
        <fullName evidence="1">Uncharacterized protein</fullName>
    </submittedName>
</protein>
<organism evidence="1 2">
    <name type="scientific">Chara braunii</name>
    <name type="common">Braun's stonewort</name>
    <dbReference type="NCBI Taxonomy" id="69332"/>
    <lineage>
        <taxon>Eukaryota</taxon>
        <taxon>Viridiplantae</taxon>
        <taxon>Streptophyta</taxon>
        <taxon>Charophyceae</taxon>
        <taxon>Charales</taxon>
        <taxon>Characeae</taxon>
        <taxon>Chara</taxon>
    </lineage>
</organism>
<name>A0A388LI95_CHABU</name>
<accession>A0A388LI95</accession>
<comment type="caution">
    <text evidence="1">The sequence shown here is derived from an EMBL/GenBank/DDBJ whole genome shotgun (WGS) entry which is preliminary data.</text>
</comment>
<proteinExistence type="predicted"/>
<dbReference type="Gramene" id="GBG82039">
    <property type="protein sequence ID" value="GBG82039"/>
    <property type="gene ID" value="CBR_g34221"/>
</dbReference>
<dbReference type="Proteomes" id="UP000265515">
    <property type="component" value="Unassembled WGS sequence"/>
</dbReference>
<reference evidence="1 2" key="1">
    <citation type="journal article" date="2018" name="Cell">
        <title>The Chara Genome: Secondary Complexity and Implications for Plant Terrestrialization.</title>
        <authorList>
            <person name="Nishiyama T."/>
            <person name="Sakayama H."/>
            <person name="Vries J.D."/>
            <person name="Buschmann H."/>
            <person name="Saint-Marcoux D."/>
            <person name="Ullrich K.K."/>
            <person name="Haas F.B."/>
            <person name="Vanderstraeten L."/>
            <person name="Becker D."/>
            <person name="Lang D."/>
            <person name="Vosolsobe S."/>
            <person name="Rombauts S."/>
            <person name="Wilhelmsson P.K.I."/>
            <person name="Janitza P."/>
            <person name="Kern R."/>
            <person name="Heyl A."/>
            <person name="Rumpler F."/>
            <person name="Villalobos L.I.A.C."/>
            <person name="Clay J.M."/>
            <person name="Skokan R."/>
            <person name="Toyoda A."/>
            <person name="Suzuki Y."/>
            <person name="Kagoshima H."/>
            <person name="Schijlen E."/>
            <person name="Tajeshwar N."/>
            <person name="Catarino B."/>
            <person name="Hetherington A.J."/>
            <person name="Saltykova A."/>
            <person name="Bonnot C."/>
            <person name="Breuninger H."/>
            <person name="Symeonidi A."/>
            <person name="Radhakrishnan G.V."/>
            <person name="Van Nieuwerburgh F."/>
            <person name="Deforce D."/>
            <person name="Chang C."/>
            <person name="Karol K.G."/>
            <person name="Hedrich R."/>
            <person name="Ulvskov P."/>
            <person name="Glockner G."/>
            <person name="Delwiche C.F."/>
            <person name="Petrasek J."/>
            <person name="Van de Peer Y."/>
            <person name="Friml J."/>
            <person name="Beilby M."/>
            <person name="Dolan L."/>
            <person name="Kohara Y."/>
            <person name="Sugano S."/>
            <person name="Fujiyama A."/>
            <person name="Delaux P.-M."/>
            <person name="Quint M."/>
            <person name="TheiBen G."/>
            <person name="Hagemann M."/>
            <person name="Harholt J."/>
            <person name="Dunand C."/>
            <person name="Zachgo S."/>
            <person name="Langdale J."/>
            <person name="Maumus F."/>
            <person name="Straeten D.V.D."/>
            <person name="Gould S.B."/>
            <person name="Rensing S.A."/>
        </authorList>
    </citation>
    <scope>NUCLEOTIDE SEQUENCE [LARGE SCALE GENOMIC DNA]</scope>
    <source>
        <strain evidence="1 2">S276</strain>
    </source>
</reference>
<evidence type="ECO:0000313" key="2">
    <source>
        <dbReference type="Proteomes" id="UP000265515"/>
    </source>
</evidence>
<sequence length="275" mass="31816">MTDFCWVQYRHIPVEIQAAFDQELAQKYDIVDSIDPLPAFVAPCDDYLMLALNLPDDNIFHIDDVIPFRIGGKDFKIHTAHKRRPWCFKCQQYGHAVAEVGCAFHPARRAKATGRLLRDPFCASHWRTVDPGHEGWVYIDETNSEGRARGWEWEKKEDCDFNSKPPDHWVPPYSVEVHLVAKIDHRSGEEKVPEPKPESFLKETEKEECWKEIVREMSLRLQMEPEVEGGAIALAGWMKDKSEDMLAIIWELEEGADPWLDVRIDGEGQMASWIN</sequence>
<keyword evidence="2" id="KW-1185">Reference proteome</keyword>
<evidence type="ECO:0000313" key="1">
    <source>
        <dbReference type="EMBL" id="GBG82039.1"/>
    </source>
</evidence>
<dbReference type="AlphaFoldDB" id="A0A388LI95"/>
<dbReference type="EMBL" id="BFEA01000394">
    <property type="protein sequence ID" value="GBG82039.1"/>
    <property type="molecule type" value="Genomic_DNA"/>
</dbReference>